<organism evidence="2 3">
    <name type="scientific">Entomortierella chlamydospora</name>
    <dbReference type="NCBI Taxonomy" id="101097"/>
    <lineage>
        <taxon>Eukaryota</taxon>
        <taxon>Fungi</taxon>
        <taxon>Fungi incertae sedis</taxon>
        <taxon>Mucoromycota</taxon>
        <taxon>Mortierellomycotina</taxon>
        <taxon>Mortierellomycetes</taxon>
        <taxon>Mortierellales</taxon>
        <taxon>Mortierellaceae</taxon>
        <taxon>Entomortierella</taxon>
    </lineage>
</organism>
<evidence type="ECO:0000256" key="1">
    <source>
        <dbReference type="SAM" id="MobiDB-lite"/>
    </source>
</evidence>
<accession>A0A9P6T0B4</accession>
<feature type="region of interest" description="Disordered" evidence="1">
    <location>
        <begin position="1"/>
        <end position="24"/>
    </location>
</feature>
<name>A0A9P6T0B4_9FUNG</name>
<protein>
    <submittedName>
        <fullName evidence="2">Uncharacterized protein</fullName>
    </submittedName>
</protein>
<dbReference type="Proteomes" id="UP000703661">
    <property type="component" value="Unassembled WGS sequence"/>
</dbReference>
<evidence type="ECO:0000313" key="3">
    <source>
        <dbReference type="Proteomes" id="UP000703661"/>
    </source>
</evidence>
<keyword evidence="3" id="KW-1185">Reference proteome</keyword>
<comment type="caution">
    <text evidence="2">The sequence shown here is derived from an EMBL/GenBank/DDBJ whole genome shotgun (WGS) entry which is preliminary data.</text>
</comment>
<dbReference type="EMBL" id="JAAAID010000737">
    <property type="protein sequence ID" value="KAG0014338.1"/>
    <property type="molecule type" value="Genomic_DNA"/>
</dbReference>
<dbReference type="AlphaFoldDB" id="A0A9P6T0B4"/>
<proteinExistence type="predicted"/>
<sequence length="127" mass="14421">MDTTIDLKTLPTHGHHGDHNQNPPLLTSILPLLDEKDSMASGNTSTITKVTRPTPRSNIGCVTQFFVEAATRVINLPGYSQEYYDETELQTTSHEPEIKGCSLFIFDSRNPFRKRMCWPLNQKQVFI</sequence>
<evidence type="ECO:0000313" key="2">
    <source>
        <dbReference type="EMBL" id="KAG0014338.1"/>
    </source>
</evidence>
<reference evidence="2" key="1">
    <citation type="journal article" date="2020" name="Fungal Divers.">
        <title>Resolving the Mortierellaceae phylogeny through synthesis of multi-gene phylogenetics and phylogenomics.</title>
        <authorList>
            <person name="Vandepol N."/>
            <person name="Liber J."/>
            <person name="Desiro A."/>
            <person name="Na H."/>
            <person name="Kennedy M."/>
            <person name="Barry K."/>
            <person name="Grigoriev I.V."/>
            <person name="Miller A.N."/>
            <person name="O'Donnell K."/>
            <person name="Stajich J.E."/>
            <person name="Bonito G."/>
        </authorList>
    </citation>
    <scope>NUCLEOTIDE SEQUENCE</scope>
    <source>
        <strain evidence="2">NRRL 2769</strain>
    </source>
</reference>
<gene>
    <name evidence="2" type="ORF">BGZ80_010498</name>
</gene>